<dbReference type="Proteomes" id="UP000295150">
    <property type="component" value="Unassembled WGS sequence"/>
</dbReference>
<evidence type="ECO:0000256" key="7">
    <source>
        <dbReference type="SAM" id="SignalP"/>
    </source>
</evidence>
<evidence type="ECO:0000256" key="5">
    <source>
        <dbReference type="ARBA" id="ARBA00022837"/>
    </source>
</evidence>
<name>A0A4R6HQ92_9GAMM</name>
<dbReference type="InterPro" id="IPR011047">
    <property type="entry name" value="Quinoprotein_ADH-like_sf"/>
</dbReference>
<keyword evidence="3" id="KW-1029">Fimbrium biogenesis</keyword>
<feature type="chain" id="PRO_5020492285" evidence="7">
    <location>
        <begin position="33"/>
        <end position="1400"/>
    </location>
</feature>
<evidence type="ECO:0000313" key="10">
    <source>
        <dbReference type="Proteomes" id="UP000295150"/>
    </source>
</evidence>
<feature type="signal peptide" evidence="7">
    <location>
        <begin position="1"/>
        <end position="32"/>
    </location>
</feature>
<dbReference type="Pfam" id="PF05567">
    <property type="entry name" value="T4P_PilY1"/>
    <property type="match status" value="1"/>
</dbReference>
<keyword evidence="7" id="KW-0732">Signal</keyword>
<evidence type="ECO:0000256" key="1">
    <source>
        <dbReference type="ARBA" id="ARBA00004561"/>
    </source>
</evidence>
<evidence type="ECO:0000256" key="4">
    <source>
        <dbReference type="ARBA" id="ARBA00022723"/>
    </source>
</evidence>
<protein>
    <submittedName>
        <fullName evidence="9">Type IV pilus assembly protein PilY1</fullName>
    </submittedName>
</protein>
<comment type="subcellular location">
    <subcellularLocation>
        <location evidence="1">Fimbrium</location>
    </subcellularLocation>
</comment>
<comment type="caution">
    <text evidence="9">The sequence shown here is derived from an EMBL/GenBank/DDBJ whole genome shotgun (WGS) entry which is preliminary data.</text>
</comment>
<evidence type="ECO:0000259" key="8">
    <source>
        <dbReference type="Pfam" id="PF05567"/>
    </source>
</evidence>
<dbReference type="InterPro" id="IPR008707">
    <property type="entry name" value="B-propeller_PilY1"/>
</dbReference>
<dbReference type="GO" id="GO:0009289">
    <property type="term" value="C:pilus"/>
    <property type="evidence" value="ECO:0007669"/>
    <property type="project" value="UniProtKB-SubCell"/>
</dbReference>
<reference evidence="9 10" key="1">
    <citation type="submission" date="2019-03" db="EMBL/GenBank/DDBJ databases">
        <title>Freshwater and sediment microbial communities from various areas in North America, analyzing microbe dynamics in response to fracking.</title>
        <authorList>
            <person name="Lamendella R."/>
        </authorList>
    </citation>
    <scope>NUCLEOTIDE SEQUENCE [LARGE SCALE GENOMIC DNA]</scope>
    <source>
        <strain evidence="9 10">1_TX</strain>
    </source>
</reference>
<keyword evidence="5" id="KW-0106">Calcium</keyword>
<comment type="similarity">
    <text evidence="2">Belongs to the PilY1 family.</text>
</comment>
<dbReference type="GO" id="GO:0046872">
    <property type="term" value="F:metal ion binding"/>
    <property type="evidence" value="ECO:0007669"/>
    <property type="project" value="UniProtKB-KW"/>
</dbReference>
<gene>
    <name evidence="9" type="ORF">DFO68_10553</name>
</gene>
<keyword evidence="10" id="KW-1185">Reference proteome</keyword>
<keyword evidence="4" id="KW-0479">Metal-binding</keyword>
<keyword evidence="6" id="KW-0281">Fimbrium</keyword>
<evidence type="ECO:0000256" key="6">
    <source>
        <dbReference type="ARBA" id="ARBA00023263"/>
    </source>
</evidence>
<dbReference type="EMBL" id="SNWH01000005">
    <property type="protein sequence ID" value="TDO10528.1"/>
    <property type="molecule type" value="Genomic_DNA"/>
</dbReference>
<evidence type="ECO:0000256" key="2">
    <source>
        <dbReference type="ARBA" id="ARBA00008387"/>
    </source>
</evidence>
<organism evidence="9 10">
    <name type="scientific">Halomonas ventosae</name>
    <dbReference type="NCBI Taxonomy" id="229007"/>
    <lineage>
        <taxon>Bacteria</taxon>
        <taxon>Pseudomonadati</taxon>
        <taxon>Pseudomonadota</taxon>
        <taxon>Gammaproteobacteria</taxon>
        <taxon>Oceanospirillales</taxon>
        <taxon>Halomonadaceae</taxon>
        <taxon>Halomonas</taxon>
    </lineage>
</organism>
<sequence>MSCRQVCNTRVWKRHVLAGMTALLCFFSVAYAQSQDVPIRSGIPYLTPSSAQAGVTPRSMVVMSNDHQLFFKAYTDWSDIDGDGVIDDSFKPDYEYYGYFDSNRCYVYADNLFKPAVSTNANYVCPSSSGLWSGNFLNWLTMTRMDILRKVLYGGKRVRDTVSQTTILERAYLPYDAHSFVKVVNNSSILSSYTPLSGQSYSFCNTTGVAGGYSGQSKDVDAPPQLRVAAGKWPNWAANERWQCVWADETGRNNGNDRLRPESDDTGSATFDVRVEACPVVGEGCTAYPDSSHPKPTGLLHEYARSINFGLMTGSYAQNTRGGVLRANLQSFIKEFDESSGVFRKNVSGIVSNIDAFRISRYRYSDGTYNNDNCPFGKRLNQVGGGDCSSWINPFGEITAEALRYLTGEAEPTSAFKVGEGSVETGYLDGLTSPAWKNEVGDAWCAASSMILINSSEVSLDGDDLGSFPFSQGGSLESWLGQVASDEGIGGQYFVGETGSNRDKRCTAKSLSSLTGVKGICPAAPGLEGTYNVAALTRYAWENPIVRARDDSGGAPIRTYAVRLTTNTPLIELPGFSIVPACENIPDNGKCALVDFRPQFIGDTRGEFEITWEVAEFGGDYDSDIEMTLAYQVENDRLSVTTDVTSESTSREAGVGYILSGSSGRYKDANSNEIVNLASDGFQVHSGIERYNESPYCSNKGSCELDDSPSTQTYRISASGSAGVLKPPLFYAAKYGSDSRDDTPENYFQVNRISELAESLRSALDQVLKSARTTGAGLGFSQTHGGLTFQTEYNNNNSWSGDLIALATLSSGLGGMQWSARQQMPAHTARTVITSSGGQGVSLSASVVNGWTDTLVDYLRGDTANEQRNGGSYRDRLWRDQSPARLGDMISSQPVVVARPNSYYVPTGPDDTSYLDYRVAKQNRATMVYVGANDGMLHGFDAATGQERLAYVPGLVLDGLAELASPEYQHRYFVDGSPTALDVQVGTNDTWRTVLVSGLGHGGRGLFALDVSSPSSFSEANANQVALFEYGPVHEAALFDGRNDHLGYIDDNISLVQLEDGSYAAVFANGFASPSGKAALYVITLDGAADGILAADDVSRLVPADAANAGVNGMTSVSLVDADGNGRVDTAYGGDLKGNLWRFNMADPTSITSKRLFSATDSAGTAQMITAPIEVGEHPEGGLMIFVGTGKRDGAFALGDTQEAGGTDSFYAIRDLLDGSRILPLSRDRLAERELLSGSGTDAEGNVRALRFFSTVTANAAADEGWFMDFPDGRERVTQRPLLNGKRLYVTSLIPGQGVCGAEDQGFLYELQAFKGQAVSLRDDGSNAFDVDTTPPGGAEPAPVGIGTEGMLYTLVVDSRLEEKVENINTVSSTGETMTLARDPAIPLGLGRVSWRELER</sequence>
<evidence type="ECO:0000256" key="3">
    <source>
        <dbReference type="ARBA" id="ARBA00022558"/>
    </source>
</evidence>
<dbReference type="OrthoDB" id="7156875at2"/>
<feature type="domain" description="PilY1 beta-propeller" evidence="8">
    <location>
        <begin position="886"/>
        <end position="1192"/>
    </location>
</feature>
<proteinExistence type="inferred from homology"/>
<accession>A0A4R6HQ92</accession>
<evidence type="ECO:0000313" key="9">
    <source>
        <dbReference type="EMBL" id="TDO10528.1"/>
    </source>
</evidence>
<dbReference type="SUPFAM" id="SSF50998">
    <property type="entry name" value="Quinoprotein alcohol dehydrogenase-like"/>
    <property type="match status" value="1"/>
</dbReference>